<name>C7RK76_ACCRE</name>
<reference evidence="1" key="1">
    <citation type="submission" date="2009-08" db="EMBL/GenBank/DDBJ databases">
        <authorList>
            <consortium name="US DOE Joint Genome Institute"/>
            <person name="Lucas S."/>
            <person name="Copeland A."/>
            <person name="Lapidus A."/>
            <person name="Glavina del Rio T."/>
            <person name="Dalin E."/>
            <person name="Tice H."/>
            <person name="Bruce D."/>
            <person name="Barry K."/>
            <person name="Pitluck S."/>
            <person name="Lowry S."/>
            <person name="Larimer F."/>
            <person name="Land M."/>
            <person name="Hauser L."/>
            <person name="Kyrpides N."/>
            <person name="Ivanova N."/>
            <person name="McMahon K.D."/>
            <person name="Hugenholtz P."/>
        </authorList>
    </citation>
    <scope>NUCLEOTIDE SEQUENCE</scope>
    <source>
        <strain evidence="1">UW-1</strain>
    </source>
</reference>
<protein>
    <submittedName>
        <fullName evidence="1">Uncharacterized protein</fullName>
    </submittedName>
</protein>
<sequence>MTLTLREFERQLRPLLAGWSVDRLAEGWRLRQEARTVDICCRPLPALPLGALALPRLAVSIDFAGSEPLQEAAFIDDFMHCFRRGGG</sequence>
<evidence type="ECO:0000313" key="1">
    <source>
        <dbReference type="EMBL" id="ACV33667.1"/>
    </source>
</evidence>
<dbReference type="KEGG" id="app:CAP2UW1_0310"/>
<organism evidence="1">
    <name type="scientific">Accumulibacter regalis</name>
    <dbReference type="NCBI Taxonomy" id="522306"/>
    <lineage>
        <taxon>Bacteria</taxon>
        <taxon>Pseudomonadati</taxon>
        <taxon>Pseudomonadota</taxon>
        <taxon>Betaproteobacteria</taxon>
        <taxon>Candidatus Accumulibacter</taxon>
    </lineage>
</organism>
<dbReference type="AlphaFoldDB" id="C7RK76"/>
<dbReference type="STRING" id="522306.CAP2UW1_0310"/>
<accession>C7RK76</accession>
<gene>
    <name evidence="1" type="ordered locus">CAP2UW1_0310</name>
</gene>
<dbReference type="EMBL" id="CP001715">
    <property type="protein sequence ID" value="ACV33667.1"/>
    <property type="molecule type" value="Genomic_DNA"/>
</dbReference>
<dbReference type="HOGENOM" id="CLU_2476230_0_0_4"/>
<reference evidence="1" key="2">
    <citation type="submission" date="2009-09" db="EMBL/GenBank/DDBJ databases">
        <title>Complete sequence of chromosome of Candidatus Accumulibacter phosphatis clade IIA str. UW-1.</title>
        <authorList>
            <consortium name="US DOE Joint Genome Institute"/>
            <person name="Martin H.G."/>
            <person name="Ivanova N."/>
            <person name="Kunin V."/>
            <person name="Warnecke F."/>
            <person name="Barry K."/>
            <person name="He S."/>
            <person name="Salamov A."/>
            <person name="Szeto E."/>
            <person name="Dalin E."/>
            <person name="Pangilinan J.L."/>
            <person name="Lapidus A."/>
            <person name="Lowry S."/>
            <person name="Kyrpides N.C."/>
            <person name="McMahon K.D."/>
            <person name="Hugenholtz P."/>
        </authorList>
    </citation>
    <scope>NUCLEOTIDE SEQUENCE [LARGE SCALE GENOMIC DNA]</scope>
    <source>
        <strain evidence="1">UW-1</strain>
    </source>
</reference>
<dbReference type="OrthoDB" id="9904917at2"/>
<proteinExistence type="predicted"/>